<evidence type="ECO:0000313" key="1">
    <source>
        <dbReference type="EMBL" id="AQS85916.1"/>
    </source>
</evidence>
<dbReference type="Proteomes" id="UP000188937">
    <property type="component" value="Chromosome"/>
</dbReference>
<evidence type="ECO:0000313" key="2">
    <source>
        <dbReference type="Proteomes" id="UP000188937"/>
    </source>
</evidence>
<organism evidence="1 2">
    <name type="scientific">Acetobacter aceti</name>
    <dbReference type="NCBI Taxonomy" id="435"/>
    <lineage>
        <taxon>Bacteria</taxon>
        <taxon>Pseudomonadati</taxon>
        <taxon>Pseudomonadota</taxon>
        <taxon>Alphaproteobacteria</taxon>
        <taxon>Acetobacterales</taxon>
        <taxon>Acetobacteraceae</taxon>
        <taxon>Acetobacter</taxon>
        <taxon>Acetobacter subgen. Acetobacter</taxon>
    </lineage>
</organism>
<name>A0A1U9KJI8_ACEAC</name>
<dbReference type="AlphaFoldDB" id="A0A1U9KJI8"/>
<dbReference type="EMBL" id="CP014692">
    <property type="protein sequence ID" value="AQS85916.1"/>
    <property type="molecule type" value="Genomic_DNA"/>
</dbReference>
<sequence>MNTLAPVVRDTIGKYVVETCYCRDGKVLLRTPEIYPVNARDWHGPYGASVSGGTTRAGQCCATSETGALIYFPAAQDPAETPDPGDVDPSSVECMVAEHVIVSATVVTPQL</sequence>
<proteinExistence type="predicted"/>
<keyword evidence="2" id="KW-1185">Reference proteome</keyword>
<accession>A0A1U9KJI8</accession>
<protein>
    <submittedName>
        <fullName evidence="1">Uncharacterized protein</fullName>
    </submittedName>
</protein>
<gene>
    <name evidence="1" type="ORF">A0U92_15370</name>
</gene>
<reference evidence="1 2" key="1">
    <citation type="submission" date="2016-03" db="EMBL/GenBank/DDBJ databases">
        <title>Acetic acid bacteria sequencing.</title>
        <authorList>
            <person name="Brandt J."/>
            <person name="Jakob F."/>
            <person name="Vogel R.F."/>
        </authorList>
    </citation>
    <scope>NUCLEOTIDE SEQUENCE [LARGE SCALE GENOMIC DNA]</scope>
    <source>
        <strain evidence="1 2">TMW2.1153</strain>
    </source>
</reference>
<dbReference type="KEGG" id="aace:A0U92_15370"/>